<evidence type="ECO:0000313" key="2">
    <source>
        <dbReference type="Proteomes" id="UP000236527"/>
    </source>
</evidence>
<organism evidence="1 2">
    <name type="scientific">Nostoc cycadae WK-1</name>
    <dbReference type="NCBI Taxonomy" id="1861711"/>
    <lineage>
        <taxon>Bacteria</taxon>
        <taxon>Bacillati</taxon>
        <taxon>Cyanobacteriota</taxon>
        <taxon>Cyanophyceae</taxon>
        <taxon>Nostocales</taxon>
        <taxon>Nostocaceae</taxon>
        <taxon>Nostoc</taxon>
    </lineage>
</organism>
<proteinExistence type="predicted"/>
<gene>
    <name evidence="1" type="ORF">NCWK1_1372</name>
</gene>
<evidence type="ECO:0000313" key="1">
    <source>
        <dbReference type="EMBL" id="GBE91647.1"/>
    </source>
</evidence>
<accession>A0A2H6LEJ5</accession>
<comment type="caution">
    <text evidence="1">The sequence shown here is derived from an EMBL/GenBank/DDBJ whole genome shotgun (WGS) entry which is preliminary data.</text>
</comment>
<dbReference type="AlphaFoldDB" id="A0A2H6LEJ5"/>
<name>A0A2H6LEJ5_9NOSO</name>
<dbReference type="EMBL" id="BDGE01000023">
    <property type="protein sequence ID" value="GBE91647.1"/>
    <property type="molecule type" value="Genomic_DNA"/>
</dbReference>
<dbReference type="Proteomes" id="UP000236527">
    <property type="component" value="Unassembled WGS sequence"/>
</dbReference>
<sequence length="321" mass="36203">MSINFCGWVKSTSRKFALIFVAISLTISSCTPEKRAILRVTAENFRYQAFEAITSYREINQLQLRDSTGDELNQMINELLNNPIIENNSDDGSINFQQLDLIILGEEKQPSELDAALDNLQAEYDQVVDIFTNLEAIDYGSSKIVAQTAQPARCLTVKMLRLAQLLQKNPPKPKNPERAEIGVELIKLRQAYREANISETDKQEIENQVGGLINKWRSLDLEEREMIDNAIAKFIVAADKGQRLSKLIDEYPHLSFDVISARITQILSLTTNITGNNYSSLTGRINVVEQEIKSDKTLSSFFIDVVNGQSKPDKSQLKCQI</sequence>
<keyword evidence="2" id="KW-1185">Reference proteome</keyword>
<reference evidence="2" key="1">
    <citation type="journal article" date="2018" name="Genome Announc.">
        <title>Draft Genome Sequence of the Nitrogen-Fixing and Hormogonia-Inducing Cyanobacterium Nostoc cycadae Strain WK-1, Isolated from the Coralloid Roots of Cycas revoluta.</title>
        <authorList>
            <person name="Kanesaki Y."/>
            <person name="Hirose M."/>
            <person name="Hirose Y."/>
            <person name="Fujisawa T."/>
            <person name="Nakamura Y."/>
            <person name="Watanabe S."/>
            <person name="Matsunaga S."/>
            <person name="Uchida H."/>
            <person name="Murakami A."/>
        </authorList>
    </citation>
    <scope>NUCLEOTIDE SEQUENCE [LARGE SCALE GENOMIC DNA]</scope>
    <source>
        <strain evidence="2">WK-1</strain>
    </source>
</reference>
<protein>
    <submittedName>
        <fullName evidence="1">Uncharacterized protein</fullName>
    </submittedName>
</protein>